<proteinExistence type="predicted"/>
<dbReference type="EMBL" id="UINC01005951">
    <property type="protein sequence ID" value="SVA24557.1"/>
    <property type="molecule type" value="Genomic_DNA"/>
</dbReference>
<dbReference type="Pfam" id="PF00753">
    <property type="entry name" value="Lactamase_B"/>
    <property type="match status" value="1"/>
</dbReference>
<keyword evidence="5" id="KW-0862">Zinc</keyword>
<keyword evidence="1" id="KW-0963">Cytoplasm</keyword>
<sequence length="426" mass="46876">MMAVEYDGQILIIDAGIAFPSEIKPISGFSVPDTTYLNERKNMILGVLITHGHDDHIGGLSHLLSNFNVPVYSSKLTREFIKFKLGNKKQHDLHIVNFYESYSLGCFEFQFFPVCHSIPDAAGIALKSPVGLLVHTGDFKFDDNPTLGNPIDLEYLSNLSSNTNLILCSDSTYAEKDGFTGSESTLEEKLKQIISRSEGRVLIATFSSLLSRIQQIITISSILGRRVSVVGRSMNRNLKVALDLGYLADPQNTVIPLRDSKKLPDRKVLLITTGAQGESSSAMGLISRGEHSDVSVKNGDTIVISSSPIPGNEVKYSHMINNLFRQGGQVIYQNISPVHVHGHGSREDLRHMIELVKPKYFIPIHGETRHLVAHANIAEKSGLERENIFLIEDGDTVEFTDSKATLGNKVHSGTIYIDGSGPPKPQ</sequence>
<dbReference type="PANTHER" id="PTHR43694:SF1">
    <property type="entry name" value="RIBONUCLEASE J"/>
    <property type="match status" value="1"/>
</dbReference>
<evidence type="ECO:0000259" key="8">
    <source>
        <dbReference type="SMART" id="SM00849"/>
    </source>
</evidence>
<evidence type="ECO:0000256" key="2">
    <source>
        <dbReference type="ARBA" id="ARBA00022722"/>
    </source>
</evidence>
<dbReference type="InterPro" id="IPR036866">
    <property type="entry name" value="RibonucZ/Hydroxyglut_hydro"/>
</dbReference>
<protein>
    <recommendedName>
        <fullName evidence="8">Metallo-beta-lactamase domain-containing protein</fullName>
    </recommendedName>
</protein>
<dbReference type="InterPro" id="IPR004613">
    <property type="entry name" value="RNase_J"/>
</dbReference>
<dbReference type="NCBIfam" id="TIGR00649">
    <property type="entry name" value="MG423"/>
    <property type="match status" value="1"/>
</dbReference>
<accession>A0A381UB24</accession>
<dbReference type="SMART" id="SM00849">
    <property type="entry name" value="Lactamase_B"/>
    <property type="match status" value="1"/>
</dbReference>
<dbReference type="Gene3D" id="3.60.15.10">
    <property type="entry name" value="Ribonuclease Z/Hydroxyacylglutathione hydrolase-like"/>
    <property type="match status" value="1"/>
</dbReference>
<evidence type="ECO:0000256" key="7">
    <source>
        <dbReference type="ARBA" id="ARBA00022884"/>
    </source>
</evidence>
<evidence type="ECO:0000256" key="5">
    <source>
        <dbReference type="ARBA" id="ARBA00022833"/>
    </source>
</evidence>
<keyword evidence="3" id="KW-0479">Metal-binding</keyword>
<dbReference type="InterPro" id="IPR001279">
    <property type="entry name" value="Metallo-B-lactamas"/>
</dbReference>
<dbReference type="PANTHER" id="PTHR43694">
    <property type="entry name" value="RIBONUCLEASE J"/>
    <property type="match status" value="1"/>
</dbReference>
<evidence type="ECO:0000256" key="4">
    <source>
        <dbReference type="ARBA" id="ARBA00022801"/>
    </source>
</evidence>
<evidence type="ECO:0000313" key="9">
    <source>
        <dbReference type="EMBL" id="SVA24557.1"/>
    </source>
</evidence>
<dbReference type="AlphaFoldDB" id="A0A381UB24"/>
<dbReference type="Pfam" id="PF22505">
    <property type="entry name" value="RNase_J_b_CASP"/>
    <property type="match status" value="1"/>
</dbReference>
<keyword evidence="7" id="KW-0694">RNA-binding</keyword>
<keyword evidence="4" id="KW-0378">Hydrolase</keyword>
<dbReference type="GO" id="GO:0046872">
    <property type="term" value="F:metal ion binding"/>
    <property type="evidence" value="ECO:0007669"/>
    <property type="project" value="UniProtKB-KW"/>
</dbReference>
<dbReference type="InterPro" id="IPR042173">
    <property type="entry name" value="RNase_J_2"/>
</dbReference>
<evidence type="ECO:0000256" key="1">
    <source>
        <dbReference type="ARBA" id="ARBA00022490"/>
    </source>
</evidence>
<dbReference type="GO" id="GO:0003723">
    <property type="term" value="F:RNA binding"/>
    <property type="evidence" value="ECO:0007669"/>
    <property type="project" value="UniProtKB-KW"/>
</dbReference>
<dbReference type="SUPFAM" id="SSF56281">
    <property type="entry name" value="Metallo-hydrolase/oxidoreductase"/>
    <property type="match status" value="1"/>
</dbReference>
<keyword evidence="6" id="KW-0269">Exonuclease</keyword>
<dbReference type="Gene3D" id="3.40.50.10710">
    <property type="entry name" value="Metallo-hydrolase/oxidoreductase"/>
    <property type="match status" value="1"/>
</dbReference>
<dbReference type="InterPro" id="IPR055132">
    <property type="entry name" value="RNase_J_b_CASP"/>
</dbReference>
<name>A0A381UB24_9ZZZZ</name>
<keyword evidence="2" id="KW-0540">Nuclease</keyword>
<reference evidence="9" key="1">
    <citation type="submission" date="2018-05" db="EMBL/GenBank/DDBJ databases">
        <authorList>
            <person name="Lanie J.A."/>
            <person name="Ng W.-L."/>
            <person name="Kazmierczak K.M."/>
            <person name="Andrzejewski T.M."/>
            <person name="Davidsen T.M."/>
            <person name="Wayne K.J."/>
            <person name="Tettelin H."/>
            <person name="Glass J.I."/>
            <person name="Rusch D."/>
            <person name="Podicherti R."/>
            <person name="Tsui H.-C.T."/>
            <person name="Winkler M.E."/>
        </authorList>
    </citation>
    <scope>NUCLEOTIDE SEQUENCE</scope>
</reference>
<organism evidence="9">
    <name type="scientific">marine metagenome</name>
    <dbReference type="NCBI Taxonomy" id="408172"/>
    <lineage>
        <taxon>unclassified sequences</taxon>
        <taxon>metagenomes</taxon>
        <taxon>ecological metagenomes</taxon>
    </lineage>
</organism>
<evidence type="ECO:0000256" key="6">
    <source>
        <dbReference type="ARBA" id="ARBA00022839"/>
    </source>
</evidence>
<evidence type="ECO:0000256" key="3">
    <source>
        <dbReference type="ARBA" id="ARBA00022723"/>
    </source>
</evidence>
<dbReference type="CDD" id="cd07714">
    <property type="entry name" value="RNaseJ_MBL-fold"/>
    <property type="match status" value="1"/>
</dbReference>
<dbReference type="InterPro" id="IPR011108">
    <property type="entry name" value="RMMBL"/>
</dbReference>
<gene>
    <name evidence="9" type="ORF">METZ01_LOCUS77411</name>
</gene>
<feature type="domain" description="Metallo-beta-lactamase" evidence="8">
    <location>
        <begin position="1"/>
        <end position="170"/>
    </location>
</feature>
<dbReference type="GO" id="GO:0004527">
    <property type="term" value="F:exonuclease activity"/>
    <property type="evidence" value="ECO:0007669"/>
    <property type="project" value="UniProtKB-KW"/>
</dbReference>
<dbReference type="Pfam" id="PF07521">
    <property type="entry name" value="RMMBL"/>
    <property type="match status" value="1"/>
</dbReference>